<dbReference type="EMBL" id="CAUOFW020003005">
    <property type="protein sequence ID" value="CAK9157480.1"/>
    <property type="molecule type" value="Genomic_DNA"/>
</dbReference>
<evidence type="ECO:0000256" key="7">
    <source>
        <dbReference type="ARBA" id="ARBA00022786"/>
    </source>
</evidence>
<dbReference type="InterPro" id="IPR001841">
    <property type="entry name" value="Znf_RING"/>
</dbReference>
<dbReference type="AlphaFoldDB" id="A0ABC8SKR0"/>
<evidence type="ECO:0000313" key="16">
    <source>
        <dbReference type="Proteomes" id="UP001642360"/>
    </source>
</evidence>
<dbReference type="PROSITE" id="PS50089">
    <property type="entry name" value="ZF_RING_2"/>
    <property type="match status" value="1"/>
</dbReference>
<dbReference type="GO" id="GO:0016020">
    <property type="term" value="C:membrane"/>
    <property type="evidence" value="ECO:0007669"/>
    <property type="project" value="UniProtKB-SubCell"/>
</dbReference>
<reference evidence="15 16" key="1">
    <citation type="submission" date="2024-02" db="EMBL/GenBank/DDBJ databases">
        <authorList>
            <person name="Vignale AGUSTIN F."/>
            <person name="Sosa J E."/>
            <person name="Modenutti C."/>
        </authorList>
    </citation>
    <scope>NUCLEOTIDE SEQUENCE [LARGE SCALE GENOMIC DNA]</scope>
</reference>
<organism evidence="15 16">
    <name type="scientific">Ilex paraguariensis</name>
    <name type="common">yerba mate</name>
    <dbReference type="NCBI Taxonomy" id="185542"/>
    <lineage>
        <taxon>Eukaryota</taxon>
        <taxon>Viridiplantae</taxon>
        <taxon>Streptophyta</taxon>
        <taxon>Embryophyta</taxon>
        <taxon>Tracheophyta</taxon>
        <taxon>Spermatophyta</taxon>
        <taxon>Magnoliopsida</taxon>
        <taxon>eudicotyledons</taxon>
        <taxon>Gunneridae</taxon>
        <taxon>Pentapetalae</taxon>
        <taxon>asterids</taxon>
        <taxon>campanulids</taxon>
        <taxon>Aquifoliales</taxon>
        <taxon>Aquifoliaceae</taxon>
        <taxon>Ilex</taxon>
    </lineage>
</organism>
<feature type="domain" description="RING-type" evidence="14">
    <location>
        <begin position="88"/>
        <end position="132"/>
    </location>
</feature>
<keyword evidence="7" id="KW-0833">Ubl conjugation pathway</keyword>
<keyword evidence="10 13" id="KW-0472">Membrane</keyword>
<gene>
    <name evidence="15" type="ORF">ILEXP_LOCUS26039</name>
</gene>
<keyword evidence="9 13" id="KW-1133">Transmembrane helix</keyword>
<dbReference type="GO" id="GO:0008270">
    <property type="term" value="F:zinc ion binding"/>
    <property type="evidence" value="ECO:0007669"/>
    <property type="project" value="UniProtKB-KW"/>
</dbReference>
<evidence type="ECO:0000256" key="11">
    <source>
        <dbReference type="ARBA" id="ARBA00024209"/>
    </source>
</evidence>
<dbReference type="Proteomes" id="UP001642360">
    <property type="component" value="Unassembled WGS sequence"/>
</dbReference>
<proteinExistence type="inferred from homology"/>
<dbReference type="InterPro" id="IPR013083">
    <property type="entry name" value="Znf_RING/FYVE/PHD"/>
</dbReference>
<keyword evidence="8" id="KW-0862">Zinc</keyword>
<evidence type="ECO:0000256" key="13">
    <source>
        <dbReference type="SAM" id="Phobius"/>
    </source>
</evidence>
<keyword evidence="16" id="KW-1185">Reference proteome</keyword>
<comment type="subcellular location">
    <subcellularLocation>
        <location evidence="1">Membrane</location>
        <topology evidence="1">Single-pass membrane protein</topology>
    </subcellularLocation>
</comment>
<comment type="caution">
    <text evidence="15">The sequence shown here is derived from an EMBL/GenBank/DDBJ whole genome shotgun (WGS) entry which is preliminary data.</text>
</comment>
<evidence type="ECO:0000313" key="15">
    <source>
        <dbReference type="EMBL" id="CAK9157480.1"/>
    </source>
</evidence>
<keyword evidence="6 12" id="KW-0863">Zinc-finger</keyword>
<evidence type="ECO:0000256" key="4">
    <source>
        <dbReference type="ARBA" id="ARBA00022692"/>
    </source>
</evidence>
<evidence type="ECO:0000256" key="5">
    <source>
        <dbReference type="ARBA" id="ARBA00022723"/>
    </source>
</evidence>
<dbReference type="Gene3D" id="3.30.40.10">
    <property type="entry name" value="Zinc/RING finger domain, C3HC4 (zinc finger)"/>
    <property type="match status" value="1"/>
</dbReference>
<dbReference type="GO" id="GO:0016740">
    <property type="term" value="F:transferase activity"/>
    <property type="evidence" value="ECO:0007669"/>
    <property type="project" value="UniProtKB-KW"/>
</dbReference>
<evidence type="ECO:0000256" key="10">
    <source>
        <dbReference type="ARBA" id="ARBA00023136"/>
    </source>
</evidence>
<evidence type="ECO:0000259" key="14">
    <source>
        <dbReference type="PROSITE" id="PS50089"/>
    </source>
</evidence>
<evidence type="ECO:0000256" key="2">
    <source>
        <dbReference type="ARBA" id="ARBA00004906"/>
    </source>
</evidence>
<name>A0ABC8SKR0_9AQUA</name>
<dbReference type="Pfam" id="PF17123">
    <property type="entry name" value="zf-RING_11"/>
    <property type="match status" value="1"/>
</dbReference>
<protein>
    <recommendedName>
        <fullName evidence="14">RING-type domain-containing protein</fullName>
    </recommendedName>
</protein>
<evidence type="ECO:0000256" key="8">
    <source>
        <dbReference type="ARBA" id="ARBA00022833"/>
    </source>
</evidence>
<evidence type="ECO:0000256" key="12">
    <source>
        <dbReference type="PROSITE-ProRule" id="PRU00175"/>
    </source>
</evidence>
<comment type="similarity">
    <text evidence="11">Belongs to the RING-type zinc finger family. ATL subfamily.</text>
</comment>
<dbReference type="PANTHER" id="PTHR45768:SF61">
    <property type="entry name" value="RING-H2 FINGER PROTEIN ATL18"/>
    <property type="match status" value="1"/>
</dbReference>
<dbReference type="SUPFAM" id="SSF57850">
    <property type="entry name" value="RING/U-box"/>
    <property type="match status" value="1"/>
</dbReference>
<sequence length="132" mass="14520">MSKPVLSVATQFMVMAIFISVIFLFVGIGVLVVIHACIAGRAFRRGFGGSDMVERGGFGNTSMSQDDLEKLPCFDFIVKSKGSSPVDCAVCLENFKSGDKCRLLPLCRHSFHAKCVDSWLLKTHLSNLQRKC</sequence>
<evidence type="ECO:0000256" key="9">
    <source>
        <dbReference type="ARBA" id="ARBA00022989"/>
    </source>
</evidence>
<keyword evidence="4 13" id="KW-0812">Transmembrane</keyword>
<evidence type="ECO:0000256" key="3">
    <source>
        <dbReference type="ARBA" id="ARBA00022679"/>
    </source>
</evidence>
<keyword evidence="3" id="KW-0808">Transferase</keyword>
<accession>A0ABC8SKR0</accession>
<feature type="transmembrane region" description="Helical" evidence="13">
    <location>
        <begin position="12"/>
        <end position="38"/>
    </location>
</feature>
<keyword evidence="5" id="KW-0479">Metal-binding</keyword>
<dbReference type="PANTHER" id="PTHR45768">
    <property type="entry name" value="E3 UBIQUITIN-PROTEIN LIGASE RNF13-LIKE"/>
    <property type="match status" value="1"/>
</dbReference>
<comment type="pathway">
    <text evidence="2">Protein modification; protein ubiquitination.</text>
</comment>
<evidence type="ECO:0000256" key="6">
    <source>
        <dbReference type="ARBA" id="ARBA00022771"/>
    </source>
</evidence>
<evidence type="ECO:0000256" key="1">
    <source>
        <dbReference type="ARBA" id="ARBA00004167"/>
    </source>
</evidence>